<reference evidence="1" key="1">
    <citation type="submission" date="2019-12" db="EMBL/GenBank/DDBJ databases">
        <title>An insight into the sialome of adult female Ixodes ricinus ticks feeding for 6 days.</title>
        <authorList>
            <person name="Perner J."/>
            <person name="Ribeiro J.M.C."/>
        </authorList>
    </citation>
    <scope>NUCLEOTIDE SEQUENCE</scope>
    <source>
        <strain evidence="1">Semi-engorged</strain>
        <tissue evidence="1">Salivary glands</tissue>
    </source>
</reference>
<evidence type="ECO:0000313" key="1">
    <source>
        <dbReference type="EMBL" id="MXU97128.1"/>
    </source>
</evidence>
<organism evidence="1">
    <name type="scientific">Ixodes ricinus</name>
    <name type="common">Common tick</name>
    <name type="synonym">Acarus ricinus</name>
    <dbReference type="NCBI Taxonomy" id="34613"/>
    <lineage>
        <taxon>Eukaryota</taxon>
        <taxon>Metazoa</taxon>
        <taxon>Ecdysozoa</taxon>
        <taxon>Arthropoda</taxon>
        <taxon>Chelicerata</taxon>
        <taxon>Arachnida</taxon>
        <taxon>Acari</taxon>
        <taxon>Parasitiformes</taxon>
        <taxon>Ixodida</taxon>
        <taxon>Ixodoidea</taxon>
        <taxon>Ixodidae</taxon>
        <taxon>Ixodinae</taxon>
        <taxon>Ixodes</taxon>
    </lineage>
</organism>
<name>A0A6B0V756_IXORI</name>
<dbReference type="EMBL" id="GIFC01015045">
    <property type="protein sequence ID" value="MXU97128.1"/>
    <property type="molecule type" value="Transcribed_RNA"/>
</dbReference>
<proteinExistence type="predicted"/>
<accession>A0A6B0V756</accession>
<protein>
    <submittedName>
        <fullName evidence="1">Uncharacterized protein</fullName>
    </submittedName>
</protein>
<dbReference type="AlphaFoldDB" id="A0A6B0V756"/>
<sequence>MASRSALIVSTCSMRCLSRCTQEELDAVGFPEGICLSRSASEALSISMCRWCLLNLSRTVLSASLATRMISLYLFRLLRRGSLSFSEALRVQRSLNWPRSSRSESCSSCSSLSPSTRISWFLSSRTGRSLMSFWMAWMPPLALTASALSRMLGGRLQPVVSSRAAGRLRDASTPFKYCVCWRSLAISPLMISVFRTSNFCRAWLTDTGSKALKRSWPEALNLSGTGSGLASTALPMGARLLTSGTRAW</sequence>